<proteinExistence type="predicted"/>
<protein>
    <recommendedName>
        <fullName evidence="3">Asparagine synthetase domain-containing protein</fullName>
    </recommendedName>
</protein>
<dbReference type="RefSeq" id="WP_198839486.1">
    <property type="nucleotide sequence ID" value="NZ_JAEHFJ010000001.1"/>
</dbReference>
<accession>A0ABS0WKZ0</accession>
<dbReference type="EMBL" id="JAEHFJ010000001">
    <property type="protein sequence ID" value="MBJ2172633.1"/>
    <property type="molecule type" value="Genomic_DNA"/>
</dbReference>
<gene>
    <name evidence="1" type="ORF">JBL43_00175</name>
</gene>
<reference evidence="1 2" key="1">
    <citation type="submission" date="2020-12" db="EMBL/GenBank/DDBJ databases">
        <title>Aureibaculum luteum sp. nov. and Aureibaculum flavum sp. nov., novel members of the family Flavobacteriaceae isolated from Antarctic intertidal sediments.</title>
        <authorList>
            <person name="He X."/>
            <person name="Zhang X."/>
        </authorList>
    </citation>
    <scope>NUCLEOTIDE SEQUENCE [LARGE SCALE GENOMIC DNA]</scope>
    <source>
        <strain evidence="1 2">A20</strain>
    </source>
</reference>
<keyword evidence="2" id="KW-1185">Reference proteome</keyword>
<evidence type="ECO:0000313" key="1">
    <source>
        <dbReference type="EMBL" id="MBJ2172633.1"/>
    </source>
</evidence>
<evidence type="ECO:0008006" key="3">
    <source>
        <dbReference type="Google" id="ProtNLM"/>
    </source>
</evidence>
<dbReference type="SUPFAM" id="SSF52402">
    <property type="entry name" value="Adenine nucleotide alpha hydrolases-like"/>
    <property type="match status" value="1"/>
</dbReference>
<dbReference type="InterPro" id="IPR014729">
    <property type="entry name" value="Rossmann-like_a/b/a_fold"/>
</dbReference>
<organism evidence="1 2">
    <name type="scientific">Aureibaculum flavum</name>
    <dbReference type="NCBI Taxonomy" id="2795986"/>
    <lineage>
        <taxon>Bacteria</taxon>
        <taxon>Pseudomonadati</taxon>
        <taxon>Bacteroidota</taxon>
        <taxon>Flavobacteriia</taxon>
        <taxon>Flavobacteriales</taxon>
        <taxon>Flavobacteriaceae</taxon>
        <taxon>Aureibaculum</taxon>
    </lineage>
</organism>
<comment type="caution">
    <text evidence="1">The sequence shown here is derived from an EMBL/GenBank/DDBJ whole genome shotgun (WGS) entry which is preliminary data.</text>
</comment>
<name>A0ABS0WKZ0_9FLAO</name>
<evidence type="ECO:0000313" key="2">
    <source>
        <dbReference type="Proteomes" id="UP000623301"/>
    </source>
</evidence>
<dbReference type="Gene3D" id="3.40.50.620">
    <property type="entry name" value="HUPs"/>
    <property type="match status" value="1"/>
</dbReference>
<dbReference type="Proteomes" id="UP000623301">
    <property type="component" value="Unassembled WGS sequence"/>
</dbReference>
<sequence>MDFLLINKKYETRNSLIEEYSSSFDVFSKREQVKIAEFDKDDFYLSLYNSKNSKCFFKEYKNGDFIIVLGTLFYKSEFGEDCLDNLFRDFAERDKYISNNLIGNYCVIVYLNGELSIFNDYLGLLRVYYSENLAILSTSFLAISKAIKNRTLSNQEIYEYIIRGGMYGDNTIFSEIKLLPSSTIICINGEQKMEELKYIYERPIFYEDFDKMVSHVSDKLLAIFDVIVKKYDTNITLALTGGYDSRLNLASLRKIKKIPYHLYVYGKENDSDVVNAKNIAERENLVLKHIDRSKYTKVKLNNFSDLIEKNYYYFDGLGNVGIFDNGSDLDTRINRSQDGQLQVNGGGGEIFRNYWNLNSFGKKSLDFVRHKYDLFNYEPYSLLFNKKEYFNNFATKMVRSAGANSNSLTRKQMEMCYPLFRIKYWQAINNSNNLRFSNTLTPLIDPSLLYLSYDLPMKFKFNGVFEAALIKSIDAKMAEYESNYGHNFNVRPPFKDRMKSFFMRNIPLLVKPYLRWTFSKTKNSELPYYLEKEYTSKVIDLDNMVISKFVDINKLSDAGRLSRALTIEYLLKKI</sequence>